<keyword evidence="9 12" id="KW-0472">Membrane</keyword>
<dbReference type="InterPro" id="IPR036942">
    <property type="entry name" value="Beta-barrel_TonB_sf"/>
</dbReference>
<reference evidence="17" key="1">
    <citation type="submission" date="2022-09" db="EMBL/GenBank/DDBJ databases">
        <title>Intensive care unit water sources are persistently colonized with multi-drug resistant bacteria and are the site of extensive horizontal gene transfer of antibiotic resistance genes.</title>
        <authorList>
            <person name="Diorio-Toth L."/>
        </authorList>
    </citation>
    <scope>NUCLEOTIDE SEQUENCE</scope>
    <source>
        <strain evidence="17">GD03686</strain>
    </source>
</reference>
<evidence type="ECO:0000256" key="2">
    <source>
        <dbReference type="ARBA" id="ARBA00009810"/>
    </source>
</evidence>
<comment type="subcellular location">
    <subcellularLocation>
        <location evidence="1 12">Cell outer membrane</location>
        <topology evidence="1 12">Multi-pass membrane protein</topology>
    </subcellularLocation>
</comment>
<evidence type="ECO:0000256" key="12">
    <source>
        <dbReference type="PROSITE-ProRule" id="PRU01360"/>
    </source>
</evidence>
<dbReference type="InterPro" id="IPR000531">
    <property type="entry name" value="Beta-barrel_TonB"/>
</dbReference>
<evidence type="ECO:0000256" key="5">
    <source>
        <dbReference type="ARBA" id="ARBA00022692"/>
    </source>
</evidence>
<evidence type="ECO:0000256" key="13">
    <source>
        <dbReference type="RuleBase" id="RU003357"/>
    </source>
</evidence>
<dbReference type="GO" id="GO:0044718">
    <property type="term" value="P:siderophore transmembrane transport"/>
    <property type="evidence" value="ECO:0007669"/>
    <property type="project" value="TreeGrafter"/>
</dbReference>
<keyword evidence="4 12" id="KW-1134">Transmembrane beta strand</keyword>
<dbReference type="Gene3D" id="2.170.130.10">
    <property type="entry name" value="TonB-dependent receptor, plug domain"/>
    <property type="match status" value="1"/>
</dbReference>
<keyword evidence="8 13" id="KW-0798">TonB box</keyword>
<keyword evidence="10 17" id="KW-0675">Receptor</keyword>
<evidence type="ECO:0000256" key="14">
    <source>
        <dbReference type="SAM" id="MobiDB-lite"/>
    </source>
</evidence>
<evidence type="ECO:0000256" key="11">
    <source>
        <dbReference type="ARBA" id="ARBA00023237"/>
    </source>
</evidence>
<dbReference type="Pfam" id="PF00593">
    <property type="entry name" value="TonB_dep_Rec_b-barrel"/>
    <property type="match status" value="1"/>
</dbReference>
<comment type="similarity">
    <text evidence="2 12 13">Belongs to the TonB-dependent receptor family.</text>
</comment>
<evidence type="ECO:0000256" key="1">
    <source>
        <dbReference type="ARBA" id="ARBA00004571"/>
    </source>
</evidence>
<keyword evidence="5 12" id="KW-0812">Transmembrane</keyword>
<protein>
    <submittedName>
        <fullName evidence="17">TonB-dependent receptor</fullName>
    </submittedName>
</protein>
<evidence type="ECO:0000256" key="7">
    <source>
        <dbReference type="ARBA" id="ARBA00023065"/>
    </source>
</evidence>
<dbReference type="PANTHER" id="PTHR30069:SF53">
    <property type="entry name" value="COLICIN I RECEPTOR-RELATED"/>
    <property type="match status" value="1"/>
</dbReference>
<dbReference type="EMBL" id="JAOCJW010000010">
    <property type="protein sequence ID" value="MDH2005319.1"/>
    <property type="molecule type" value="Genomic_DNA"/>
</dbReference>
<evidence type="ECO:0000256" key="6">
    <source>
        <dbReference type="ARBA" id="ARBA00022729"/>
    </source>
</evidence>
<feature type="region of interest" description="Disordered" evidence="14">
    <location>
        <begin position="145"/>
        <end position="177"/>
    </location>
</feature>
<evidence type="ECO:0000256" key="4">
    <source>
        <dbReference type="ARBA" id="ARBA00022452"/>
    </source>
</evidence>
<sequence length="626" mass="68068">MADALQGVEGIDVRGSTGKTGGFDISMRCMPSEYTLVLIDGRRPNPAGDTTPNGFGAALTSLIPPMSAIERIEVIRGPMSTLYGSDAMGGVINIITRKVAKEWGGSVQVEGSLPENNDQGAVQKTSFYLNGPIQHDKPGLAIRGSYFNRDGSSLQPSSGAGTISSRGPSPAKSDQHSIGARLTFTPSAGHEVWLDADSARSAYDNRRCELGTLDFTNCTSGATTTTASGYTDELQFNRDQYAIGYKGKLAIGMLESSLSYSQNETKGRTIPNAAANDAGRPDLIGKPRTLESTSTTWDAKLVSPIGERHLLSVGTQYSHTKATEGLALISGASAFKQNTWALFAEDEWSLTESLTATGGLRYDHHDKFGGHWSPRAYLVWNATQMLTLKGGVSQGFRAPKVNQLVNGLAGYSGQGATMTIGNPDLQPEESTSTELGLLFDNQKGWTAGATAFHNKIKNKIVSDRCDTSYRIGGCTGLPANTTFSHNQDEGKTWGLELSSKYVFSPAWSMAATYTWTDSELIEQGQVVGKLSDVAKHVASATLNWNINNQWSAWLQAEYRGKSRRFNNDYSNFSENEKREFAAVGDIRGYSLFNLGAQYRMNKNVTFSATIYNLFDKDFLKFKKWRE</sequence>
<evidence type="ECO:0000256" key="3">
    <source>
        <dbReference type="ARBA" id="ARBA00022448"/>
    </source>
</evidence>
<dbReference type="GO" id="GO:0015344">
    <property type="term" value="F:siderophore uptake transmembrane transporter activity"/>
    <property type="evidence" value="ECO:0007669"/>
    <property type="project" value="TreeGrafter"/>
</dbReference>
<dbReference type="GO" id="GO:0009279">
    <property type="term" value="C:cell outer membrane"/>
    <property type="evidence" value="ECO:0007669"/>
    <property type="project" value="UniProtKB-SubCell"/>
</dbReference>
<feature type="domain" description="TonB-dependent receptor-like beta-barrel" evidence="15">
    <location>
        <begin position="222"/>
        <end position="613"/>
    </location>
</feature>
<evidence type="ECO:0000259" key="15">
    <source>
        <dbReference type="Pfam" id="PF00593"/>
    </source>
</evidence>
<evidence type="ECO:0000259" key="16">
    <source>
        <dbReference type="Pfam" id="PF07715"/>
    </source>
</evidence>
<evidence type="ECO:0000313" key="18">
    <source>
        <dbReference type="Proteomes" id="UP001161294"/>
    </source>
</evidence>
<dbReference type="Pfam" id="PF07715">
    <property type="entry name" value="Plug"/>
    <property type="match status" value="1"/>
</dbReference>
<feature type="compositionally biased region" description="Polar residues" evidence="14">
    <location>
        <begin position="150"/>
        <end position="167"/>
    </location>
</feature>
<dbReference type="InterPro" id="IPR039426">
    <property type="entry name" value="TonB-dep_rcpt-like"/>
</dbReference>
<comment type="caution">
    <text evidence="17">The sequence shown here is derived from an EMBL/GenBank/DDBJ whole genome shotgun (WGS) entry which is preliminary data.</text>
</comment>
<dbReference type="PANTHER" id="PTHR30069">
    <property type="entry name" value="TONB-DEPENDENT OUTER MEMBRANE RECEPTOR"/>
    <property type="match status" value="1"/>
</dbReference>
<evidence type="ECO:0000313" key="17">
    <source>
        <dbReference type="EMBL" id="MDH2005319.1"/>
    </source>
</evidence>
<name>A0AA43AX27_9BURK</name>
<feature type="domain" description="TonB-dependent receptor plug" evidence="16">
    <location>
        <begin position="2"/>
        <end position="91"/>
    </location>
</feature>
<gene>
    <name evidence="17" type="ORF">N5J23_07150</name>
</gene>
<dbReference type="InterPro" id="IPR037066">
    <property type="entry name" value="Plug_dom_sf"/>
</dbReference>
<keyword evidence="6" id="KW-0732">Signal</keyword>
<dbReference type="Proteomes" id="UP001161294">
    <property type="component" value="Unassembled WGS sequence"/>
</dbReference>
<dbReference type="PROSITE" id="PS52016">
    <property type="entry name" value="TONB_DEPENDENT_REC_3"/>
    <property type="match status" value="1"/>
</dbReference>
<keyword evidence="11 12" id="KW-0998">Cell outer membrane</keyword>
<dbReference type="CDD" id="cd01347">
    <property type="entry name" value="ligand_gated_channel"/>
    <property type="match status" value="1"/>
</dbReference>
<dbReference type="Gene3D" id="2.40.170.20">
    <property type="entry name" value="TonB-dependent receptor, beta-barrel domain"/>
    <property type="match status" value="1"/>
</dbReference>
<organism evidence="17 18">
    <name type="scientific">Comamonas aquatica</name>
    <dbReference type="NCBI Taxonomy" id="225991"/>
    <lineage>
        <taxon>Bacteria</taxon>
        <taxon>Pseudomonadati</taxon>
        <taxon>Pseudomonadota</taxon>
        <taxon>Betaproteobacteria</taxon>
        <taxon>Burkholderiales</taxon>
        <taxon>Comamonadaceae</taxon>
        <taxon>Comamonas</taxon>
    </lineage>
</organism>
<dbReference type="AlphaFoldDB" id="A0AA43AX27"/>
<feature type="non-terminal residue" evidence="17">
    <location>
        <position position="626"/>
    </location>
</feature>
<accession>A0AA43AX27</accession>
<dbReference type="SUPFAM" id="SSF56935">
    <property type="entry name" value="Porins"/>
    <property type="match status" value="1"/>
</dbReference>
<keyword evidence="3 12" id="KW-0813">Transport</keyword>
<evidence type="ECO:0000256" key="9">
    <source>
        <dbReference type="ARBA" id="ARBA00023136"/>
    </source>
</evidence>
<dbReference type="InterPro" id="IPR012910">
    <property type="entry name" value="Plug_dom"/>
</dbReference>
<dbReference type="RefSeq" id="WP_279871600.1">
    <property type="nucleotide sequence ID" value="NZ_JAOCIA010000076.1"/>
</dbReference>
<evidence type="ECO:0000256" key="10">
    <source>
        <dbReference type="ARBA" id="ARBA00023170"/>
    </source>
</evidence>
<keyword evidence="7" id="KW-0406">Ion transport</keyword>
<evidence type="ECO:0000256" key="8">
    <source>
        <dbReference type="ARBA" id="ARBA00023077"/>
    </source>
</evidence>
<proteinExistence type="inferred from homology"/>